<accession>A0A3D8VNI8</accession>
<reference evidence="1 2" key="1">
    <citation type="submission" date="2018-08" db="EMBL/GenBank/DDBJ databases">
        <title>Genome sequence of strict halophilic Halobacillus trueperi SS1 isolated from Lunsu, a salty water body of North West Himalayas.</title>
        <authorList>
            <person name="Gupta S."/>
            <person name="Sharma P."/>
            <person name="Dev K."/>
            <person name="Baumler D."/>
            <person name="Sourirajan A."/>
        </authorList>
    </citation>
    <scope>NUCLEOTIDE SEQUENCE [LARGE SCALE GENOMIC DNA]</scope>
    <source>
        <strain evidence="1 2">SS1</strain>
    </source>
</reference>
<name>A0A3D8VNI8_9BACI</name>
<dbReference type="RefSeq" id="WP_115894435.1">
    <property type="nucleotide sequence ID" value="NZ_QTLC01000047.1"/>
</dbReference>
<dbReference type="EMBL" id="QTLC01000047">
    <property type="protein sequence ID" value="RDY70388.1"/>
    <property type="molecule type" value="Genomic_DNA"/>
</dbReference>
<dbReference type="Proteomes" id="UP000257032">
    <property type="component" value="Unassembled WGS sequence"/>
</dbReference>
<comment type="caution">
    <text evidence="1">The sequence shown here is derived from an EMBL/GenBank/DDBJ whole genome shotgun (WGS) entry which is preliminary data.</text>
</comment>
<organism evidence="1 2">
    <name type="scientific">Halobacillus trueperi</name>
    <dbReference type="NCBI Taxonomy" id="156205"/>
    <lineage>
        <taxon>Bacteria</taxon>
        <taxon>Bacillati</taxon>
        <taxon>Bacillota</taxon>
        <taxon>Bacilli</taxon>
        <taxon>Bacillales</taxon>
        <taxon>Bacillaceae</taxon>
        <taxon>Halobacillus</taxon>
    </lineage>
</organism>
<evidence type="ECO:0000313" key="2">
    <source>
        <dbReference type="Proteomes" id="UP000257032"/>
    </source>
</evidence>
<sequence>MVKFKNFNHFKNYCLKIAVNKEVKLKTRQYDALEKFEEVYDFLEQLKSDSIIETDHCALNKITELYKWDQFALATNAMEYLTKKVRNVEGGKTDIYYLLTSLDTMIQMRVYFNESFINSLETTNKYYPSRLRVLKIEEDKEKLFSLSVDDLYEWEGIFGVYFIYDAEGDLAYIGKSTSCVVTRCLTSVIERELYNFSKIEIRKAITKSDVAIYEAYYISNYKPYMNNDLVFDDFPTIDLLDLDIVKTLGRETNGNHFEYSYKYIADRAMQVEHITPYLGDTIYLKNGRNLKYLMENGNASKHEMKAKAYKGCVASLRKEGLVDVEQIKMGIGKLR</sequence>
<gene>
    <name evidence="1" type="ORF">DXT76_13125</name>
</gene>
<proteinExistence type="predicted"/>
<protein>
    <submittedName>
        <fullName evidence="1">Uncharacterized protein</fullName>
    </submittedName>
</protein>
<evidence type="ECO:0000313" key="1">
    <source>
        <dbReference type="EMBL" id="RDY70388.1"/>
    </source>
</evidence>
<dbReference type="AlphaFoldDB" id="A0A3D8VNI8"/>